<sequence length="156" mass="17628">MSWQFLAENLPHVTASLNAIASVFLALGLINIKQGRARVHKKWMLAALATSALFLLLYLFHKVTLYQAYGEPNRKFPRDTAPLAATYTYFAILGSHLILAVTVPFLAIRAVYLARQGRIVAHKKLVRYAYPIWMYVSVTGVLVYLMLYQLYPVIPG</sequence>
<dbReference type="RefSeq" id="WP_068258517.1">
    <property type="nucleotide sequence ID" value="NZ_LWSK01000005.1"/>
</dbReference>
<dbReference type="Gene3D" id="1.20.120.80">
    <property type="entry name" value="Cytochrome c oxidase, subunit III, four-helix bundle"/>
    <property type="match status" value="1"/>
</dbReference>
<dbReference type="InterPro" id="IPR013833">
    <property type="entry name" value="Cyt_c_oxidase_su3_a-hlx"/>
</dbReference>
<dbReference type="Proteomes" id="UP000322699">
    <property type="component" value="Unassembled WGS sequence"/>
</dbReference>
<dbReference type="GO" id="GO:0016020">
    <property type="term" value="C:membrane"/>
    <property type="evidence" value="ECO:0007669"/>
    <property type="project" value="InterPro"/>
</dbReference>
<name>A0A5B1CGS5_9BACT</name>
<dbReference type="PANTHER" id="PTHR37692">
    <property type="entry name" value="HYPOTHETICAL MEMBRANE SPANNING PROTEIN"/>
    <property type="match status" value="1"/>
</dbReference>
<dbReference type="GO" id="GO:0004129">
    <property type="term" value="F:cytochrome-c oxidase activity"/>
    <property type="evidence" value="ECO:0007669"/>
    <property type="project" value="InterPro"/>
</dbReference>
<keyword evidence="1" id="KW-0812">Transmembrane</keyword>
<dbReference type="OrthoDB" id="9811380at2"/>
<evidence type="ECO:0000313" key="2">
    <source>
        <dbReference type="EMBL" id="KAA1260398.1"/>
    </source>
</evidence>
<dbReference type="Pfam" id="PF04238">
    <property type="entry name" value="DUF420"/>
    <property type="match status" value="1"/>
</dbReference>
<evidence type="ECO:0000313" key="3">
    <source>
        <dbReference type="Proteomes" id="UP000322699"/>
    </source>
</evidence>
<keyword evidence="1" id="KW-1133">Transmembrane helix</keyword>
<dbReference type="GO" id="GO:0022904">
    <property type="term" value="P:respiratory electron transport chain"/>
    <property type="evidence" value="ECO:0007669"/>
    <property type="project" value="InterPro"/>
</dbReference>
<keyword evidence="1" id="KW-0472">Membrane</keyword>
<reference evidence="2 3" key="1">
    <citation type="submission" date="2019-08" db="EMBL/GenBank/DDBJ databases">
        <title>Deep-cultivation of Planctomycetes and their phenomic and genomic characterization uncovers novel biology.</title>
        <authorList>
            <person name="Wiegand S."/>
            <person name="Jogler M."/>
            <person name="Boedeker C."/>
            <person name="Pinto D."/>
            <person name="Vollmers J."/>
            <person name="Rivas-Marin E."/>
            <person name="Kohn T."/>
            <person name="Peeters S.H."/>
            <person name="Heuer A."/>
            <person name="Rast P."/>
            <person name="Oberbeckmann S."/>
            <person name="Bunk B."/>
            <person name="Jeske O."/>
            <person name="Meyerdierks A."/>
            <person name="Storesund J.E."/>
            <person name="Kallscheuer N."/>
            <person name="Luecker S."/>
            <person name="Lage O.M."/>
            <person name="Pohl T."/>
            <person name="Merkel B.J."/>
            <person name="Hornburger P."/>
            <person name="Mueller R.-W."/>
            <person name="Bruemmer F."/>
            <person name="Labrenz M."/>
            <person name="Spormann A.M."/>
            <person name="Op Den Camp H."/>
            <person name="Overmann J."/>
            <person name="Amann R."/>
            <person name="Jetten M.S.M."/>
            <person name="Mascher T."/>
            <person name="Medema M.H."/>
            <person name="Devos D.P."/>
            <person name="Kaster A.-K."/>
            <person name="Ovreas L."/>
            <person name="Rohde M."/>
            <person name="Galperin M.Y."/>
            <person name="Jogler C."/>
        </authorList>
    </citation>
    <scope>NUCLEOTIDE SEQUENCE [LARGE SCALE GENOMIC DNA]</scope>
    <source>
        <strain evidence="2 3">LF1</strain>
    </source>
</reference>
<keyword evidence="3" id="KW-1185">Reference proteome</keyword>
<feature type="transmembrane region" description="Helical" evidence="1">
    <location>
        <begin position="132"/>
        <end position="151"/>
    </location>
</feature>
<dbReference type="PANTHER" id="PTHR37692:SF1">
    <property type="entry name" value="DUF420 DOMAIN-CONTAINING PROTEIN"/>
    <property type="match status" value="1"/>
</dbReference>
<evidence type="ECO:0008006" key="4">
    <source>
        <dbReference type="Google" id="ProtNLM"/>
    </source>
</evidence>
<gene>
    <name evidence="2" type="ORF">LF1_29380</name>
</gene>
<dbReference type="EMBL" id="VRLW01000001">
    <property type="protein sequence ID" value="KAA1260398.1"/>
    <property type="molecule type" value="Genomic_DNA"/>
</dbReference>
<feature type="transmembrane region" description="Helical" evidence="1">
    <location>
        <begin position="12"/>
        <end position="32"/>
    </location>
</feature>
<comment type="caution">
    <text evidence="2">The sequence shown here is derived from an EMBL/GenBank/DDBJ whole genome shotgun (WGS) entry which is preliminary data.</text>
</comment>
<evidence type="ECO:0000256" key="1">
    <source>
        <dbReference type="SAM" id="Phobius"/>
    </source>
</evidence>
<dbReference type="InterPro" id="IPR007352">
    <property type="entry name" value="DUF420"/>
</dbReference>
<proteinExistence type="predicted"/>
<protein>
    <recommendedName>
        <fullName evidence="4">DUF420 domain-containing protein</fullName>
    </recommendedName>
</protein>
<organism evidence="2 3">
    <name type="scientific">Rubripirellula obstinata</name>
    <dbReference type="NCBI Taxonomy" id="406547"/>
    <lineage>
        <taxon>Bacteria</taxon>
        <taxon>Pseudomonadati</taxon>
        <taxon>Planctomycetota</taxon>
        <taxon>Planctomycetia</taxon>
        <taxon>Pirellulales</taxon>
        <taxon>Pirellulaceae</taxon>
        <taxon>Rubripirellula</taxon>
    </lineage>
</organism>
<feature type="transmembrane region" description="Helical" evidence="1">
    <location>
        <begin position="44"/>
        <end position="69"/>
    </location>
</feature>
<accession>A0A5B1CGS5</accession>
<feature type="transmembrane region" description="Helical" evidence="1">
    <location>
        <begin position="89"/>
        <end position="112"/>
    </location>
</feature>
<dbReference type="AlphaFoldDB" id="A0A5B1CGS5"/>